<feature type="transmembrane region" description="Helical" evidence="8">
    <location>
        <begin position="178"/>
        <end position="198"/>
    </location>
</feature>
<dbReference type="InterPro" id="IPR003661">
    <property type="entry name" value="HisK_dim/P_dom"/>
</dbReference>
<evidence type="ECO:0000256" key="2">
    <source>
        <dbReference type="ARBA" id="ARBA00012438"/>
    </source>
</evidence>
<evidence type="ECO:0000256" key="3">
    <source>
        <dbReference type="ARBA" id="ARBA00022553"/>
    </source>
</evidence>
<dbReference type="FunFam" id="3.30.565.10:FF:000006">
    <property type="entry name" value="Sensor histidine kinase WalK"/>
    <property type="match status" value="1"/>
</dbReference>
<dbReference type="InterPro" id="IPR013656">
    <property type="entry name" value="PAS_4"/>
</dbReference>
<dbReference type="InterPro" id="IPR000014">
    <property type="entry name" value="PAS"/>
</dbReference>
<dbReference type="InterPro" id="IPR036890">
    <property type="entry name" value="HATPase_C_sf"/>
</dbReference>
<dbReference type="SMART" id="SM00387">
    <property type="entry name" value="HATPase_c"/>
    <property type="match status" value="1"/>
</dbReference>
<evidence type="ECO:0000256" key="7">
    <source>
        <dbReference type="SAM" id="Coils"/>
    </source>
</evidence>
<dbReference type="InterPro" id="IPR035965">
    <property type="entry name" value="PAS-like_dom_sf"/>
</dbReference>
<keyword evidence="4" id="KW-0808">Transferase</keyword>
<dbReference type="FunFam" id="1.10.287.130:FF:000070">
    <property type="entry name" value="Histidine kinase sensor protein"/>
    <property type="match status" value="1"/>
</dbReference>
<dbReference type="PRINTS" id="PR00344">
    <property type="entry name" value="BCTRLSENSOR"/>
</dbReference>
<dbReference type="EMBL" id="CP029556">
    <property type="protein sequence ID" value="AXA84129.1"/>
    <property type="molecule type" value="Genomic_DNA"/>
</dbReference>
<keyword evidence="7" id="KW-0175">Coiled coil</keyword>
<keyword evidence="3" id="KW-0597">Phosphoprotein</keyword>
<organism evidence="10 11">
    <name type="scientific">Solilutibacter oculi</name>
    <dbReference type="NCBI Taxonomy" id="2698682"/>
    <lineage>
        <taxon>Bacteria</taxon>
        <taxon>Pseudomonadati</taxon>
        <taxon>Pseudomonadota</taxon>
        <taxon>Gammaproteobacteria</taxon>
        <taxon>Lysobacterales</taxon>
        <taxon>Lysobacteraceae</taxon>
        <taxon>Solilutibacter</taxon>
    </lineage>
</organism>
<dbReference type="SUPFAM" id="SSF55874">
    <property type="entry name" value="ATPase domain of HSP90 chaperone/DNA topoisomerase II/histidine kinase"/>
    <property type="match status" value="1"/>
</dbReference>
<dbReference type="PANTHER" id="PTHR42878:SF15">
    <property type="entry name" value="BACTERIOPHYTOCHROME"/>
    <property type="match status" value="1"/>
</dbReference>
<dbReference type="Pfam" id="PF08448">
    <property type="entry name" value="PAS_4"/>
    <property type="match status" value="1"/>
</dbReference>
<reference evidence="11" key="1">
    <citation type="submission" date="2018-05" db="EMBL/GenBank/DDBJ databases">
        <title>Luteimonas pekinense sp. nov., isolated from human Meibomian gland secretions, Beijing, China.</title>
        <authorList>
            <person name="Wen T."/>
            <person name="Bai H."/>
            <person name="Lv H."/>
        </authorList>
    </citation>
    <scope>NUCLEOTIDE SEQUENCE [LARGE SCALE GENOMIC DNA]</scope>
    <source>
        <strain evidence="11">83-4</strain>
    </source>
</reference>
<keyword evidence="8" id="KW-1133">Transmembrane helix</keyword>
<dbReference type="CDD" id="cd00082">
    <property type="entry name" value="HisKA"/>
    <property type="match status" value="1"/>
</dbReference>
<dbReference type="InterPro" id="IPR050351">
    <property type="entry name" value="BphY/WalK/GraS-like"/>
</dbReference>
<dbReference type="Gene3D" id="1.10.287.130">
    <property type="match status" value="1"/>
</dbReference>
<dbReference type="SUPFAM" id="SSF47384">
    <property type="entry name" value="Homodimeric domain of signal transducing histidine kinase"/>
    <property type="match status" value="1"/>
</dbReference>
<dbReference type="InterPro" id="IPR036097">
    <property type="entry name" value="HisK_dim/P_sf"/>
</dbReference>
<evidence type="ECO:0000256" key="8">
    <source>
        <dbReference type="SAM" id="Phobius"/>
    </source>
</evidence>
<evidence type="ECO:0000259" key="9">
    <source>
        <dbReference type="PROSITE" id="PS50109"/>
    </source>
</evidence>
<comment type="catalytic activity">
    <reaction evidence="1">
        <text>ATP + protein L-histidine = ADP + protein N-phospho-L-histidine.</text>
        <dbReference type="EC" id="2.7.13.3"/>
    </reaction>
</comment>
<name>A0A344J519_9GAMM</name>
<dbReference type="Gene3D" id="3.30.450.20">
    <property type="entry name" value="PAS domain"/>
    <property type="match status" value="1"/>
</dbReference>
<dbReference type="SMART" id="SM00388">
    <property type="entry name" value="HisKA"/>
    <property type="match status" value="1"/>
</dbReference>
<evidence type="ECO:0000256" key="6">
    <source>
        <dbReference type="ARBA" id="ARBA00023136"/>
    </source>
</evidence>
<dbReference type="SUPFAM" id="SSF55785">
    <property type="entry name" value="PYP-like sensor domain (PAS domain)"/>
    <property type="match status" value="1"/>
</dbReference>
<dbReference type="PANTHER" id="PTHR42878">
    <property type="entry name" value="TWO-COMPONENT HISTIDINE KINASE"/>
    <property type="match status" value="1"/>
</dbReference>
<feature type="domain" description="Histidine kinase" evidence="9">
    <location>
        <begin position="368"/>
        <end position="587"/>
    </location>
</feature>
<evidence type="ECO:0000313" key="10">
    <source>
        <dbReference type="EMBL" id="AXA84129.1"/>
    </source>
</evidence>
<dbReference type="GO" id="GO:0030295">
    <property type="term" value="F:protein kinase activator activity"/>
    <property type="evidence" value="ECO:0007669"/>
    <property type="project" value="TreeGrafter"/>
</dbReference>
<feature type="coiled-coil region" evidence="7">
    <location>
        <begin position="334"/>
        <end position="365"/>
    </location>
</feature>
<accession>A0A344J519</accession>
<dbReference type="InterPro" id="IPR004358">
    <property type="entry name" value="Sig_transdc_His_kin-like_C"/>
</dbReference>
<dbReference type="RefSeq" id="WP_112926342.1">
    <property type="nucleotide sequence ID" value="NZ_CP029556.1"/>
</dbReference>
<dbReference type="GO" id="GO:0000155">
    <property type="term" value="F:phosphorelay sensor kinase activity"/>
    <property type="evidence" value="ECO:0007669"/>
    <property type="project" value="InterPro"/>
</dbReference>
<evidence type="ECO:0000313" key="11">
    <source>
        <dbReference type="Proteomes" id="UP000251842"/>
    </source>
</evidence>
<dbReference type="Gene3D" id="3.30.565.10">
    <property type="entry name" value="Histidine kinase-like ATPase, C-terminal domain"/>
    <property type="match status" value="1"/>
</dbReference>
<keyword evidence="5 10" id="KW-0418">Kinase</keyword>
<dbReference type="InterPro" id="IPR003594">
    <property type="entry name" value="HATPase_dom"/>
</dbReference>
<keyword evidence="8" id="KW-0812">Transmembrane</keyword>
<dbReference type="Pfam" id="PF02518">
    <property type="entry name" value="HATPase_c"/>
    <property type="match status" value="1"/>
</dbReference>
<dbReference type="GO" id="GO:0005886">
    <property type="term" value="C:plasma membrane"/>
    <property type="evidence" value="ECO:0007669"/>
    <property type="project" value="UniProtKB-ARBA"/>
</dbReference>
<dbReference type="NCBIfam" id="TIGR00229">
    <property type="entry name" value="sensory_box"/>
    <property type="match status" value="1"/>
</dbReference>
<evidence type="ECO:0000256" key="4">
    <source>
        <dbReference type="ARBA" id="ARBA00022679"/>
    </source>
</evidence>
<dbReference type="GO" id="GO:0007234">
    <property type="term" value="P:osmosensory signaling via phosphorelay pathway"/>
    <property type="evidence" value="ECO:0007669"/>
    <property type="project" value="TreeGrafter"/>
</dbReference>
<feature type="transmembrane region" description="Helical" evidence="8">
    <location>
        <begin position="6"/>
        <end position="25"/>
    </location>
</feature>
<dbReference type="PROSITE" id="PS50109">
    <property type="entry name" value="HIS_KIN"/>
    <property type="match status" value="1"/>
</dbReference>
<sequence>MNFWRFQWLLYAFVAFIVVAPFLLLRQANQRIQDADLMLAHTREVESVASQLLFQVRDLESAAATITAGVDVPNARRRVAESEQAIPPLIRQLVDITLDNPRQQLQVGELRTRILQREQLSQRIINATDPAERKRLLAMMVNEFPMRGAAVGVLKEEQILLAQRTRQATTLRRQGERFSLAAMLVQLALLSLLLWMALRHQRGRAAAEQQANRANLRALTVMQSIREPIALIDHEQRVVMHNTAFDELYGDGDESTPIDGLSIGEIGGDAWTGHGVTQRLRDVLSRGRELWDFEIQQTTRDGIDRIMLLNARRMSLPDSDEEVALLTLSDITTQKASEREISELNQQLEGKIEQVSDVNRELEAFSYSVSHDLRAPLRHIAGFADKLKQHLGDVGDERTRHYIATIDASAKRMAALIDDLLVYSRLGRSALRLQAVDMQSLVAETRALLDANVAADTPGRRIEWNVGPLPIVVSDENMMRQVWLNLMGNAVKYSGPRERTVIDISHRRLDDGRHEFTVKDNGVGFDMQYAGKLFGVFQRMHKANEFPGTGIGLASVQRVLMRHGGQISAESEVDRGSTFRFTLPAMLDNPSPALPASH</sequence>
<dbReference type="OrthoDB" id="9808408at2"/>
<dbReference type="EC" id="2.7.13.3" evidence="2"/>
<dbReference type="AlphaFoldDB" id="A0A344J519"/>
<gene>
    <name evidence="10" type="ORF">DCD74_04955</name>
</gene>
<dbReference type="GO" id="GO:0000156">
    <property type="term" value="F:phosphorelay response regulator activity"/>
    <property type="evidence" value="ECO:0007669"/>
    <property type="project" value="TreeGrafter"/>
</dbReference>
<dbReference type="KEGG" id="lue:DCD74_04955"/>
<dbReference type="Pfam" id="PF00512">
    <property type="entry name" value="HisKA"/>
    <property type="match status" value="1"/>
</dbReference>
<keyword evidence="6 8" id="KW-0472">Membrane</keyword>
<dbReference type="Proteomes" id="UP000251842">
    <property type="component" value="Chromosome"/>
</dbReference>
<proteinExistence type="predicted"/>
<keyword evidence="11" id="KW-1185">Reference proteome</keyword>
<dbReference type="InterPro" id="IPR005467">
    <property type="entry name" value="His_kinase_dom"/>
</dbReference>
<evidence type="ECO:0000256" key="1">
    <source>
        <dbReference type="ARBA" id="ARBA00000085"/>
    </source>
</evidence>
<protein>
    <recommendedName>
        <fullName evidence="2">histidine kinase</fullName>
        <ecNumber evidence="2">2.7.13.3</ecNumber>
    </recommendedName>
</protein>
<evidence type="ECO:0000256" key="5">
    <source>
        <dbReference type="ARBA" id="ARBA00022777"/>
    </source>
</evidence>